<evidence type="ECO:0000259" key="6">
    <source>
        <dbReference type="Pfam" id="PF03466"/>
    </source>
</evidence>
<reference evidence="7 8" key="1">
    <citation type="submission" date="2023-10" db="EMBL/GenBank/DDBJ databases">
        <title>Two novel species belonging to the OM43/NOR5 clade.</title>
        <authorList>
            <person name="Park M."/>
        </authorList>
    </citation>
    <scope>NUCLEOTIDE SEQUENCE [LARGE SCALE GENOMIC DNA]</scope>
    <source>
        <strain evidence="7 8">IMCC45268</strain>
    </source>
</reference>
<feature type="domain" description="LysR substrate-binding" evidence="6">
    <location>
        <begin position="87"/>
        <end position="288"/>
    </location>
</feature>
<keyword evidence="4" id="KW-0804">Transcription</keyword>
<dbReference type="InterPro" id="IPR005119">
    <property type="entry name" value="LysR_subst-bd"/>
</dbReference>
<dbReference type="PRINTS" id="PR00039">
    <property type="entry name" value="HTHLYSR"/>
</dbReference>
<dbReference type="EMBL" id="CP136865">
    <property type="protein sequence ID" value="WOJ95680.1"/>
    <property type="molecule type" value="Genomic_DNA"/>
</dbReference>
<dbReference type="Pfam" id="PF03466">
    <property type="entry name" value="LysR_substrate"/>
    <property type="match status" value="1"/>
</dbReference>
<dbReference type="CDD" id="cd05466">
    <property type="entry name" value="PBP2_LTTR_substrate"/>
    <property type="match status" value="1"/>
</dbReference>
<evidence type="ECO:0000313" key="8">
    <source>
        <dbReference type="Proteomes" id="UP001626549"/>
    </source>
</evidence>
<organism evidence="7 8">
    <name type="scientific">Congregibacter brevis</name>
    <dbReference type="NCBI Taxonomy" id="3081201"/>
    <lineage>
        <taxon>Bacteria</taxon>
        <taxon>Pseudomonadati</taxon>
        <taxon>Pseudomonadota</taxon>
        <taxon>Gammaproteobacteria</taxon>
        <taxon>Cellvibrionales</taxon>
        <taxon>Halieaceae</taxon>
        <taxon>Congregibacter</taxon>
    </lineage>
</organism>
<evidence type="ECO:0000256" key="3">
    <source>
        <dbReference type="ARBA" id="ARBA00023125"/>
    </source>
</evidence>
<dbReference type="InterPro" id="IPR036390">
    <property type="entry name" value="WH_DNA-bd_sf"/>
</dbReference>
<dbReference type="Gene3D" id="3.40.190.290">
    <property type="match status" value="1"/>
</dbReference>
<dbReference type="RefSeq" id="WP_407326384.1">
    <property type="nucleotide sequence ID" value="NZ_CP136865.1"/>
</dbReference>
<proteinExistence type="inferred from homology"/>
<keyword evidence="8" id="KW-1185">Reference proteome</keyword>
<protein>
    <submittedName>
        <fullName evidence="7">LysR family transcriptional regulator</fullName>
    </submittedName>
</protein>
<keyword evidence="3" id="KW-0238">DNA-binding</keyword>
<dbReference type="SUPFAM" id="SSF53850">
    <property type="entry name" value="Periplasmic binding protein-like II"/>
    <property type="match status" value="1"/>
</dbReference>
<dbReference type="PANTHER" id="PTHR30419:SF8">
    <property type="entry name" value="NITROGEN ASSIMILATION TRANSCRIPTIONAL ACTIVATOR-RELATED"/>
    <property type="match status" value="1"/>
</dbReference>
<accession>A0ABZ0I978</accession>
<evidence type="ECO:0000256" key="2">
    <source>
        <dbReference type="ARBA" id="ARBA00023015"/>
    </source>
</evidence>
<dbReference type="Gene3D" id="1.10.10.10">
    <property type="entry name" value="Winged helix-like DNA-binding domain superfamily/Winged helix DNA-binding domain"/>
    <property type="match status" value="1"/>
</dbReference>
<gene>
    <name evidence="7" type="ORF">R0137_10495</name>
</gene>
<dbReference type="InterPro" id="IPR000847">
    <property type="entry name" value="LysR_HTH_N"/>
</dbReference>
<comment type="similarity">
    <text evidence="1">Belongs to the LysR transcriptional regulatory family.</text>
</comment>
<dbReference type="InterPro" id="IPR050950">
    <property type="entry name" value="HTH-type_LysR_regulators"/>
</dbReference>
<evidence type="ECO:0000259" key="5">
    <source>
        <dbReference type="Pfam" id="PF00126"/>
    </source>
</evidence>
<dbReference type="PANTHER" id="PTHR30419">
    <property type="entry name" value="HTH-TYPE TRANSCRIPTIONAL REGULATOR YBHD"/>
    <property type="match status" value="1"/>
</dbReference>
<dbReference type="SUPFAM" id="SSF46785">
    <property type="entry name" value="Winged helix' DNA-binding domain"/>
    <property type="match status" value="1"/>
</dbReference>
<keyword evidence="2" id="KW-0805">Transcription regulation</keyword>
<dbReference type="Proteomes" id="UP001626549">
    <property type="component" value="Chromosome"/>
</dbReference>
<evidence type="ECO:0000313" key="7">
    <source>
        <dbReference type="EMBL" id="WOJ95680.1"/>
    </source>
</evidence>
<dbReference type="Pfam" id="PF00126">
    <property type="entry name" value="HTH_1"/>
    <property type="match status" value="1"/>
</dbReference>
<evidence type="ECO:0000256" key="4">
    <source>
        <dbReference type="ARBA" id="ARBA00023163"/>
    </source>
</evidence>
<name>A0ABZ0I978_9GAMM</name>
<sequence>MDIANLRAFAAVAHGESFSAAAEQLHLTQPAVSKRIAVLESELNAPLFDRLGRRIELTEAGRALLRHIPEVEQSLRQAEQAVRDINGEISGPLRIATSHHIGLHRLPPVLSAFQRLYPSVHLAIEFLDSEQAYERLRVGDIELAVVTLAPGDVSQLQSEVVWTDELSVMVAKEHELANRRRVAIAELAEHPAVLPGLDTFTGQIVHEHFNAADATLQLRMATNYLETLRMMAVVGLGWTVLPKSMAGPDLRTLRVEDTRLHRTLGLVRHQERSLSRSASAFLTLLRESGEKSPN</sequence>
<dbReference type="InterPro" id="IPR036388">
    <property type="entry name" value="WH-like_DNA-bd_sf"/>
</dbReference>
<feature type="domain" description="HTH lysR-type" evidence="5">
    <location>
        <begin position="5"/>
        <end position="62"/>
    </location>
</feature>
<evidence type="ECO:0000256" key="1">
    <source>
        <dbReference type="ARBA" id="ARBA00009437"/>
    </source>
</evidence>